<feature type="compositionally biased region" description="Polar residues" evidence="1">
    <location>
        <begin position="1"/>
        <end position="10"/>
    </location>
</feature>
<dbReference type="InterPro" id="IPR007780">
    <property type="entry name" value="NAD_Glu_DH_bac"/>
</dbReference>
<protein>
    <submittedName>
        <fullName evidence="3">NAD-glutamate dehydrogenase</fullName>
    </submittedName>
</protein>
<gene>
    <name evidence="3" type="ORF">H480_24747</name>
</gene>
<feature type="non-terminal residue" evidence="3">
    <location>
        <position position="296"/>
    </location>
</feature>
<dbReference type="AlphaFoldDB" id="R1HZT0"/>
<dbReference type="GO" id="GO:0006538">
    <property type="term" value="P:L-glutamate catabolic process"/>
    <property type="evidence" value="ECO:0007669"/>
    <property type="project" value="InterPro"/>
</dbReference>
<comment type="caution">
    <text evidence="3">The sequence shown here is derived from an EMBL/GenBank/DDBJ whole genome shotgun (WGS) entry which is preliminary data.</text>
</comment>
<dbReference type="OrthoDB" id="9758052at2"/>
<name>R1HZT0_9PSEU</name>
<reference evidence="3 4" key="1">
    <citation type="submission" date="2013-02" db="EMBL/GenBank/DDBJ databases">
        <title>Draft genome sequence of Amycolatopsis vancoresmycina strain DSM 44592T.</title>
        <authorList>
            <person name="Kumar S."/>
            <person name="Kaur N."/>
            <person name="Kaur C."/>
            <person name="Raghava G.P.S."/>
            <person name="Mayilraj S."/>
        </authorList>
    </citation>
    <scope>NUCLEOTIDE SEQUENCE [LARGE SCALE GENOMIC DNA]</scope>
    <source>
        <strain evidence="3 4">DSM 44592</strain>
    </source>
</reference>
<evidence type="ECO:0000313" key="4">
    <source>
        <dbReference type="Proteomes" id="UP000014139"/>
    </source>
</evidence>
<dbReference type="Pfam" id="PF21075">
    <property type="entry name" value="GDH_ACT1"/>
    <property type="match status" value="1"/>
</dbReference>
<dbReference type="Proteomes" id="UP000014139">
    <property type="component" value="Unassembled WGS sequence"/>
</dbReference>
<dbReference type="InterPro" id="IPR024727">
    <property type="entry name" value="NAD_Glu_DH_N_ACT1"/>
</dbReference>
<feature type="region of interest" description="Disordered" evidence="1">
    <location>
        <begin position="1"/>
        <end position="27"/>
    </location>
</feature>
<accession>R1HZT0</accession>
<evidence type="ECO:0000313" key="3">
    <source>
        <dbReference type="EMBL" id="EOD65811.1"/>
    </source>
</evidence>
<evidence type="ECO:0000256" key="1">
    <source>
        <dbReference type="SAM" id="MobiDB-lite"/>
    </source>
</evidence>
<feature type="domain" description="NAD-glutamate dehydrogenase N-terminal ACT1" evidence="2">
    <location>
        <begin position="50"/>
        <end position="195"/>
    </location>
</feature>
<sequence>MSSTGVSSLPGTGADAEPEFGQRSPASPEQIRDDLIDAAAGLAPEIGELIRLYYRHIPPEEIVGDEPVNLVGAVRSHLQLAKSRMPGRPAVRLLNPTVAEDGWAREATVVQVVTDDMPYLVDSIAAEFARDGVQVQRIVHPIVVVSRDLTGELLEVHPEADPAEPPANSAAESWMYVEIDFVTDRNRARELDNRLSSVLGDVREVVEDAEKMAQTACQLASELETEPPRLPEDEVAEGARLLRWLADGHFTFLGYRRYELVDHPDADAPALRAVLASGLGVLRQDSLAARGLTAGP</sequence>
<dbReference type="GO" id="GO:0004352">
    <property type="term" value="F:glutamate dehydrogenase (NAD+) activity"/>
    <property type="evidence" value="ECO:0007669"/>
    <property type="project" value="InterPro"/>
</dbReference>
<organism evidence="3 4">
    <name type="scientific">Amycolatopsis vancoresmycina DSM 44592</name>
    <dbReference type="NCBI Taxonomy" id="1292037"/>
    <lineage>
        <taxon>Bacteria</taxon>
        <taxon>Bacillati</taxon>
        <taxon>Actinomycetota</taxon>
        <taxon>Actinomycetes</taxon>
        <taxon>Pseudonocardiales</taxon>
        <taxon>Pseudonocardiaceae</taxon>
        <taxon>Amycolatopsis</taxon>
    </lineage>
</organism>
<dbReference type="EMBL" id="AOUO01000368">
    <property type="protein sequence ID" value="EOD65811.1"/>
    <property type="molecule type" value="Genomic_DNA"/>
</dbReference>
<dbReference type="PANTHER" id="PTHR43403">
    <property type="entry name" value="NAD-SPECIFIC GLUTAMATE DEHYDROGENASE"/>
    <property type="match status" value="1"/>
</dbReference>
<dbReference type="PANTHER" id="PTHR43403:SF1">
    <property type="entry name" value="NAD-SPECIFIC GLUTAMATE DEHYDROGENASE"/>
    <property type="match status" value="1"/>
</dbReference>
<keyword evidence="4" id="KW-1185">Reference proteome</keyword>
<evidence type="ECO:0000259" key="2">
    <source>
        <dbReference type="Pfam" id="PF21075"/>
    </source>
</evidence>
<proteinExistence type="predicted"/>
<dbReference type="GO" id="GO:0004069">
    <property type="term" value="F:L-aspartate:2-oxoglutarate aminotransferase activity"/>
    <property type="evidence" value="ECO:0007669"/>
    <property type="project" value="InterPro"/>
</dbReference>